<accession>A0A6P7GTD4</accession>
<gene>
    <name evidence="2" type="primary">LOC114342680</name>
</gene>
<feature type="chain" id="PRO_5027665153" evidence="1">
    <location>
        <begin position="19"/>
        <end position="94"/>
    </location>
</feature>
<dbReference type="SUPFAM" id="SSF57567">
    <property type="entry name" value="Serine protease inhibitors"/>
    <property type="match status" value="1"/>
</dbReference>
<dbReference type="InterPro" id="IPR036084">
    <property type="entry name" value="Ser_inhib-like_sf"/>
</dbReference>
<dbReference type="AlphaFoldDB" id="A0A6P7GTD4"/>
<reference evidence="2" key="1">
    <citation type="submission" date="2025-08" db="UniProtKB">
        <authorList>
            <consortium name="RefSeq"/>
        </authorList>
    </citation>
    <scope>IDENTIFICATION</scope>
    <source>
        <tissue evidence="2">Whole insect</tissue>
    </source>
</reference>
<feature type="signal peptide" evidence="1">
    <location>
        <begin position="1"/>
        <end position="18"/>
    </location>
</feature>
<proteinExistence type="predicted"/>
<keyword evidence="1" id="KW-0732">Signal</keyword>
<organism evidence="2">
    <name type="scientific">Diabrotica virgifera virgifera</name>
    <name type="common">western corn rootworm</name>
    <dbReference type="NCBI Taxonomy" id="50390"/>
    <lineage>
        <taxon>Eukaryota</taxon>
        <taxon>Metazoa</taxon>
        <taxon>Ecdysozoa</taxon>
        <taxon>Arthropoda</taxon>
        <taxon>Hexapoda</taxon>
        <taxon>Insecta</taxon>
        <taxon>Pterygota</taxon>
        <taxon>Neoptera</taxon>
        <taxon>Endopterygota</taxon>
        <taxon>Coleoptera</taxon>
        <taxon>Polyphaga</taxon>
        <taxon>Cucujiformia</taxon>
        <taxon>Chrysomeloidea</taxon>
        <taxon>Chrysomelidae</taxon>
        <taxon>Galerucinae</taxon>
        <taxon>Diabroticina</taxon>
        <taxon>Diabroticites</taxon>
        <taxon>Diabrotica</taxon>
    </lineage>
</organism>
<protein>
    <submittedName>
        <fullName evidence="2">Cysteine-rich venom protein 1-like</fullName>
    </submittedName>
</protein>
<dbReference type="RefSeq" id="XP_028149287.1">
    <property type="nucleotide sequence ID" value="XM_028293486.1"/>
</dbReference>
<name>A0A6P7GTD4_DIAVI</name>
<dbReference type="Gene3D" id="2.10.25.10">
    <property type="entry name" value="Laminin"/>
    <property type="match status" value="1"/>
</dbReference>
<evidence type="ECO:0000313" key="2">
    <source>
        <dbReference type="RefSeq" id="XP_028149287.1"/>
    </source>
</evidence>
<evidence type="ECO:0000256" key="1">
    <source>
        <dbReference type="SAM" id="SignalP"/>
    </source>
</evidence>
<sequence length="94" mass="10510">MKIIIVCIIVQLSSISTAWLQLLEDKILRCPPHEHEGCAPCPCWEPTCQDRNPECPTSGVCAPICKPKCLCNESYIRNNSTGRCIPIDRCPKLN</sequence>
<dbReference type="InParanoid" id="A0A6P7GTD4"/>